<evidence type="ECO:0000256" key="1">
    <source>
        <dbReference type="ARBA" id="ARBA00004651"/>
    </source>
</evidence>
<keyword evidence="3" id="KW-1003">Cell membrane</keyword>
<gene>
    <name evidence="9" type="ORF">CCON33237_0280</name>
</gene>
<keyword evidence="4 7" id="KW-0812">Transmembrane</keyword>
<dbReference type="Proteomes" id="UP000066049">
    <property type="component" value="Chromosome"/>
</dbReference>
<proteinExistence type="inferred from homology"/>
<dbReference type="Pfam" id="PF19300">
    <property type="entry name" value="BPD_transp_1_N"/>
    <property type="match status" value="1"/>
</dbReference>
<feature type="domain" description="ABC transmembrane type-1" evidence="8">
    <location>
        <begin position="97"/>
        <end position="300"/>
    </location>
</feature>
<evidence type="ECO:0000256" key="5">
    <source>
        <dbReference type="ARBA" id="ARBA00022989"/>
    </source>
</evidence>
<dbReference type="GO" id="GO:0005886">
    <property type="term" value="C:plasma membrane"/>
    <property type="evidence" value="ECO:0007669"/>
    <property type="project" value="UniProtKB-SubCell"/>
</dbReference>
<comment type="subcellular location">
    <subcellularLocation>
        <location evidence="1 7">Cell membrane</location>
        <topology evidence="1 7">Multi-pass membrane protein</topology>
    </subcellularLocation>
</comment>
<evidence type="ECO:0000256" key="6">
    <source>
        <dbReference type="ARBA" id="ARBA00023136"/>
    </source>
</evidence>
<evidence type="ECO:0000256" key="2">
    <source>
        <dbReference type="ARBA" id="ARBA00022448"/>
    </source>
</evidence>
<feature type="transmembrane region" description="Helical" evidence="7">
    <location>
        <begin position="12"/>
        <end position="30"/>
    </location>
</feature>
<protein>
    <submittedName>
        <fullName evidence="9">Dipeptide/oligopeptide/nickel ABC transporter, permease protein</fullName>
    </submittedName>
</protein>
<dbReference type="Pfam" id="PF00528">
    <property type="entry name" value="BPD_transp_1"/>
    <property type="match status" value="1"/>
</dbReference>
<evidence type="ECO:0000256" key="3">
    <source>
        <dbReference type="ARBA" id="ARBA00022475"/>
    </source>
</evidence>
<feature type="transmembrane region" description="Helical" evidence="7">
    <location>
        <begin position="281"/>
        <end position="307"/>
    </location>
</feature>
<dbReference type="GO" id="GO:0055085">
    <property type="term" value="P:transmembrane transport"/>
    <property type="evidence" value="ECO:0007669"/>
    <property type="project" value="InterPro"/>
</dbReference>
<dbReference type="PANTHER" id="PTHR43163">
    <property type="entry name" value="DIPEPTIDE TRANSPORT SYSTEM PERMEASE PROTEIN DPPB-RELATED"/>
    <property type="match status" value="1"/>
</dbReference>
<keyword evidence="6 7" id="KW-0472">Membrane</keyword>
<feature type="transmembrane region" description="Helical" evidence="7">
    <location>
        <begin position="101"/>
        <end position="125"/>
    </location>
</feature>
<evidence type="ECO:0000313" key="10">
    <source>
        <dbReference type="Proteomes" id="UP000066049"/>
    </source>
</evidence>
<evidence type="ECO:0000256" key="4">
    <source>
        <dbReference type="ARBA" id="ARBA00022692"/>
    </source>
</evidence>
<dbReference type="PANTHER" id="PTHR43163:SF6">
    <property type="entry name" value="DIPEPTIDE TRANSPORT SYSTEM PERMEASE PROTEIN DPPB-RELATED"/>
    <property type="match status" value="1"/>
</dbReference>
<dbReference type="PROSITE" id="PS50928">
    <property type="entry name" value="ABC_TM1"/>
    <property type="match status" value="1"/>
</dbReference>
<organism evidence="9 10">
    <name type="scientific">Campylobacter concisus</name>
    <dbReference type="NCBI Taxonomy" id="199"/>
    <lineage>
        <taxon>Bacteria</taxon>
        <taxon>Pseudomonadati</taxon>
        <taxon>Campylobacterota</taxon>
        <taxon>Epsilonproteobacteria</taxon>
        <taxon>Campylobacterales</taxon>
        <taxon>Campylobacteraceae</taxon>
        <taxon>Campylobacter</taxon>
    </lineage>
</organism>
<feature type="transmembrane region" description="Helical" evidence="7">
    <location>
        <begin position="239"/>
        <end position="261"/>
    </location>
</feature>
<dbReference type="InterPro" id="IPR000515">
    <property type="entry name" value="MetI-like"/>
</dbReference>
<name>A0A0M4TLS3_9BACT</name>
<keyword evidence="2 7" id="KW-0813">Transport</keyword>
<dbReference type="EMBL" id="CP012541">
    <property type="protein sequence ID" value="ALF46989.1"/>
    <property type="molecule type" value="Genomic_DNA"/>
</dbReference>
<dbReference type="KEGG" id="ccoc:CCON33237_0280"/>
<evidence type="ECO:0000313" key="9">
    <source>
        <dbReference type="EMBL" id="ALF46989.1"/>
    </source>
</evidence>
<reference evidence="10" key="1">
    <citation type="submission" date="2015-08" db="EMBL/GenBank/DDBJ databases">
        <title>Comparative genomics of the Campylobacter concisus group.</title>
        <authorList>
            <person name="Miller W.G."/>
            <person name="Yee E."/>
            <person name="Chapman M.H."/>
            <person name="Huynh S."/>
            <person name="Bono J.L."/>
            <person name="On S.L.W."/>
            <person name="St Leger J."/>
            <person name="Foster G."/>
            <person name="Parker C.T."/>
        </authorList>
    </citation>
    <scope>NUCLEOTIDE SEQUENCE [LARGE SCALE GENOMIC DNA]</scope>
    <source>
        <strain evidence="10">ATCC 33237</strain>
    </source>
</reference>
<dbReference type="InterPro" id="IPR045621">
    <property type="entry name" value="BPD_transp_1_N"/>
</dbReference>
<dbReference type="AlphaFoldDB" id="A0A0M4TLS3"/>
<dbReference type="Gene3D" id="1.10.3720.10">
    <property type="entry name" value="MetI-like"/>
    <property type="match status" value="1"/>
</dbReference>
<sequence length="312" mass="34344">MFRAILKTAISSLGLLFFISFFLFLLIYFLPGNVTDAMFLRSEAVSVAIKEQILENLGLKDGFFVQYFRLLAHFVTGDFGTSFVSGASVFLLIKERLLNSLILFFASFFLIVFLSFFLGLLSAIYKNKFADIFINFSSFLLASLPHFYVALVLIAIFSVYLNVLPSSGANELGSSGVGAKFIILPTLAIILPHLGANVKFVRDRLNQSLNADFIQTAHARGLGRGKIYHFAIKHASTDIVYYFATLVAGVFAGSYVIESIFSFPGIGKLSLDAVIAKDYPVALATILLMAVFVVFANLLAKIFAILADKRNL</sequence>
<comment type="similarity">
    <text evidence="7">Belongs to the binding-protein-dependent transport system permease family.</text>
</comment>
<keyword evidence="5 7" id="KW-1133">Transmembrane helix</keyword>
<dbReference type="SUPFAM" id="SSF161098">
    <property type="entry name" value="MetI-like"/>
    <property type="match status" value="1"/>
</dbReference>
<feature type="transmembrane region" description="Helical" evidence="7">
    <location>
        <begin position="181"/>
        <end position="201"/>
    </location>
</feature>
<feature type="transmembrane region" description="Helical" evidence="7">
    <location>
        <begin position="132"/>
        <end position="161"/>
    </location>
</feature>
<dbReference type="InterPro" id="IPR035906">
    <property type="entry name" value="MetI-like_sf"/>
</dbReference>
<accession>A0A0M4TLS3</accession>
<dbReference type="PATRIC" id="fig|199.248.peg.296"/>
<evidence type="ECO:0000259" key="8">
    <source>
        <dbReference type="PROSITE" id="PS50928"/>
    </source>
</evidence>
<evidence type="ECO:0000256" key="7">
    <source>
        <dbReference type="RuleBase" id="RU363032"/>
    </source>
</evidence>